<name>A0A7J6XAS9_THATH</name>
<sequence>MNLLGRASALTRQERIALIMCCQSMTSEMKELHCFTWQPSILSEPDCLDDDTFTQYRNG</sequence>
<evidence type="ECO:0000313" key="2">
    <source>
        <dbReference type="Proteomes" id="UP000554482"/>
    </source>
</evidence>
<proteinExistence type="predicted"/>
<accession>A0A7J6XAS9</accession>
<organism evidence="1 2">
    <name type="scientific">Thalictrum thalictroides</name>
    <name type="common">Rue-anemone</name>
    <name type="synonym">Anemone thalictroides</name>
    <dbReference type="NCBI Taxonomy" id="46969"/>
    <lineage>
        <taxon>Eukaryota</taxon>
        <taxon>Viridiplantae</taxon>
        <taxon>Streptophyta</taxon>
        <taxon>Embryophyta</taxon>
        <taxon>Tracheophyta</taxon>
        <taxon>Spermatophyta</taxon>
        <taxon>Magnoliopsida</taxon>
        <taxon>Ranunculales</taxon>
        <taxon>Ranunculaceae</taxon>
        <taxon>Thalictroideae</taxon>
        <taxon>Thalictrum</taxon>
    </lineage>
</organism>
<comment type="caution">
    <text evidence="1">The sequence shown here is derived from an EMBL/GenBank/DDBJ whole genome shotgun (WGS) entry which is preliminary data.</text>
</comment>
<protein>
    <submittedName>
        <fullName evidence="1">Uncharacterized protein</fullName>
    </submittedName>
</protein>
<keyword evidence="2" id="KW-1185">Reference proteome</keyword>
<dbReference type="Proteomes" id="UP000554482">
    <property type="component" value="Unassembled WGS sequence"/>
</dbReference>
<dbReference type="AlphaFoldDB" id="A0A7J6XAS9"/>
<evidence type="ECO:0000313" key="1">
    <source>
        <dbReference type="EMBL" id="KAF5205462.1"/>
    </source>
</evidence>
<gene>
    <name evidence="1" type="ORF">FRX31_004951</name>
</gene>
<reference evidence="1 2" key="1">
    <citation type="submission" date="2020-06" db="EMBL/GenBank/DDBJ databases">
        <title>Transcriptomic and genomic resources for Thalictrum thalictroides and T. hernandezii: Facilitating candidate gene discovery in an emerging model plant lineage.</title>
        <authorList>
            <person name="Arias T."/>
            <person name="Riano-Pachon D.M."/>
            <person name="Di Stilio V.S."/>
        </authorList>
    </citation>
    <scope>NUCLEOTIDE SEQUENCE [LARGE SCALE GENOMIC DNA]</scope>
    <source>
        <strain evidence="2">cv. WT478/WT964</strain>
        <tissue evidence="1">Leaves</tissue>
    </source>
</reference>
<dbReference type="EMBL" id="JABWDY010004031">
    <property type="protein sequence ID" value="KAF5205462.1"/>
    <property type="molecule type" value="Genomic_DNA"/>
</dbReference>